<feature type="transmembrane region" description="Helical" evidence="7">
    <location>
        <begin position="52"/>
        <end position="75"/>
    </location>
</feature>
<feature type="transmembrane region" description="Helical" evidence="7">
    <location>
        <begin position="291"/>
        <end position="309"/>
    </location>
</feature>
<organism evidence="9 10">
    <name type="scientific">Sulfolobus tengchongensis</name>
    <dbReference type="NCBI Taxonomy" id="207809"/>
    <lineage>
        <taxon>Archaea</taxon>
        <taxon>Thermoproteota</taxon>
        <taxon>Thermoprotei</taxon>
        <taxon>Sulfolobales</taxon>
        <taxon>Sulfolobaceae</taxon>
        <taxon>Sulfolobus</taxon>
    </lineage>
</organism>
<feature type="transmembrane region" description="Helical" evidence="7">
    <location>
        <begin position="321"/>
        <end position="342"/>
    </location>
</feature>
<dbReference type="RefSeq" id="WP_338598581.1">
    <property type="nucleotide sequence ID" value="NZ_CP146016.1"/>
</dbReference>
<evidence type="ECO:0000256" key="5">
    <source>
        <dbReference type="ARBA" id="ARBA00023063"/>
    </source>
</evidence>
<feature type="transmembrane region" description="Helical" evidence="7">
    <location>
        <begin position="187"/>
        <end position="206"/>
    </location>
</feature>
<keyword evidence="4 7" id="KW-1133">Transmembrane helix</keyword>
<feature type="transmembrane region" description="Helical" evidence="7">
    <location>
        <begin position="155"/>
        <end position="181"/>
    </location>
</feature>
<reference evidence="9 10" key="1">
    <citation type="submission" date="2024-02" db="EMBL/GenBank/DDBJ databases">
        <title>STSV induces naive adaptation in Sulfolobus.</title>
        <authorList>
            <person name="Xiang X."/>
            <person name="Song M."/>
        </authorList>
    </citation>
    <scope>NUCLEOTIDE SEQUENCE [LARGE SCALE GENOMIC DNA]</scope>
    <source>
        <strain evidence="9 10">RT2</strain>
    </source>
</reference>
<dbReference type="EMBL" id="CP146016">
    <property type="protein sequence ID" value="WWQ59427.1"/>
    <property type="molecule type" value="Genomic_DNA"/>
</dbReference>
<evidence type="ECO:0000256" key="1">
    <source>
        <dbReference type="ARBA" id="ARBA00004141"/>
    </source>
</evidence>
<feature type="transmembrane region" description="Helical" evidence="7">
    <location>
        <begin position="406"/>
        <end position="428"/>
    </location>
</feature>
<dbReference type="GO" id="GO:0016020">
    <property type="term" value="C:membrane"/>
    <property type="evidence" value="ECO:0007669"/>
    <property type="project" value="UniProtKB-SubCell"/>
</dbReference>
<gene>
    <name evidence="9" type="ORF">V6M85_07925</name>
</gene>
<evidence type="ECO:0000256" key="4">
    <source>
        <dbReference type="ARBA" id="ARBA00022989"/>
    </source>
</evidence>
<feature type="transmembrane region" description="Helical" evidence="7">
    <location>
        <begin position="379"/>
        <end position="400"/>
    </location>
</feature>
<feature type="domain" description="Major facilitator superfamily (MFS) profile" evidence="8">
    <location>
        <begin position="22"/>
        <end position="435"/>
    </location>
</feature>
<feature type="transmembrane region" description="Helical" evidence="7">
    <location>
        <begin position="348"/>
        <end position="367"/>
    </location>
</feature>
<feature type="transmembrane region" description="Helical" evidence="7">
    <location>
        <begin position="87"/>
        <end position="107"/>
    </location>
</feature>
<dbReference type="InterPro" id="IPR020846">
    <property type="entry name" value="MFS_dom"/>
</dbReference>
<evidence type="ECO:0000259" key="8">
    <source>
        <dbReference type="PROSITE" id="PS50850"/>
    </source>
</evidence>
<evidence type="ECO:0000313" key="10">
    <source>
        <dbReference type="Proteomes" id="UP001432202"/>
    </source>
</evidence>
<dbReference type="GO" id="GO:0042128">
    <property type="term" value="P:nitrate assimilation"/>
    <property type="evidence" value="ECO:0007669"/>
    <property type="project" value="UniProtKB-KW"/>
</dbReference>
<dbReference type="SUPFAM" id="SSF103473">
    <property type="entry name" value="MFS general substrate transporter"/>
    <property type="match status" value="1"/>
</dbReference>
<dbReference type="InterPro" id="IPR044772">
    <property type="entry name" value="NO3_transporter"/>
</dbReference>
<evidence type="ECO:0000256" key="7">
    <source>
        <dbReference type="SAM" id="Phobius"/>
    </source>
</evidence>
<feature type="transmembrane region" description="Helical" evidence="7">
    <location>
        <begin position="254"/>
        <end position="271"/>
    </location>
</feature>
<sequence>MIKKVQVSEVEVIKKYKNVSNRALTAGTLAFFAGFAAVALFGTTVLKVGPILHLNLVEISWLVAIPIVTGSLLRIPFSLLVDKYGRWTLFTQLVIGFLGMVGIAYTLKQINTLPHTTAYYMLLLFGAIAGTSISTFSSGITYVSYFFPQRKQGTALGIFAGIGNSAPGIFTAILPFALASLGLVNAYIAWASFLALMIIIYALISLDPLYITCIKRCGKNKDEAQNLLKAAGFEIVPSGSLSESLKNASKDPRVWALVIMYLTSFGGFEALTEWLPTYWKSFMHVTSVEAGILTGVVYSLVTALIRIFGGWSSDKFGGEKVALISYIIMILGSIVFIMAYSIPISVSAEIIMAIGMGIANGAVYKLVPRYSPKAVSGASGLVGGLGSAGGLLIPPVMGYIASATNFPYAFTVFTILGIVSVALSVTLWKIGGNKNE</sequence>
<dbReference type="InterPro" id="IPR011701">
    <property type="entry name" value="MFS"/>
</dbReference>
<feature type="transmembrane region" description="Helical" evidence="7">
    <location>
        <begin position="119"/>
        <end position="143"/>
    </location>
</feature>
<evidence type="ECO:0000256" key="3">
    <source>
        <dbReference type="ARBA" id="ARBA00022692"/>
    </source>
</evidence>
<dbReference type="Gene3D" id="1.20.1250.20">
    <property type="entry name" value="MFS general substrate transporter like domains"/>
    <property type="match status" value="2"/>
</dbReference>
<evidence type="ECO:0000256" key="2">
    <source>
        <dbReference type="ARBA" id="ARBA00008432"/>
    </source>
</evidence>
<name>A0AAX4KYD0_9CREN</name>
<dbReference type="GeneID" id="89336687"/>
<protein>
    <submittedName>
        <fullName evidence="9">MFS transporter</fullName>
    </submittedName>
</protein>
<accession>A0AAX4KYD0</accession>
<comment type="subcellular location">
    <subcellularLocation>
        <location evidence="1">Membrane</location>
        <topology evidence="1">Multi-pass membrane protein</topology>
    </subcellularLocation>
</comment>
<keyword evidence="5" id="KW-0534">Nitrate assimilation</keyword>
<evidence type="ECO:0000256" key="6">
    <source>
        <dbReference type="ARBA" id="ARBA00023136"/>
    </source>
</evidence>
<dbReference type="PANTHER" id="PTHR23515">
    <property type="entry name" value="HIGH-AFFINITY NITRATE TRANSPORTER 2.3"/>
    <property type="match status" value="1"/>
</dbReference>
<keyword evidence="6 7" id="KW-0472">Membrane</keyword>
<keyword evidence="3 7" id="KW-0812">Transmembrane</keyword>
<comment type="similarity">
    <text evidence="2">Belongs to the major facilitator superfamily. Nitrate/nitrite porter (TC 2.A.1.8) family.</text>
</comment>
<dbReference type="GO" id="GO:0015112">
    <property type="term" value="F:nitrate transmembrane transporter activity"/>
    <property type="evidence" value="ECO:0007669"/>
    <property type="project" value="InterPro"/>
</dbReference>
<dbReference type="Proteomes" id="UP001432202">
    <property type="component" value="Chromosome"/>
</dbReference>
<dbReference type="AlphaFoldDB" id="A0AAX4KYD0"/>
<dbReference type="InterPro" id="IPR036259">
    <property type="entry name" value="MFS_trans_sf"/>
</dbReference>
<evidence type="ECO:0000313" key="9">
    <source>
        <dbReference type="EMBL" id="WWQ59427.1"/>
    </source>
</evidence>
<dbReference type="PROSITE" id="PS50850">
    <property type="entry name" value="MFS"/>
    <property type="match status" value="1"/>
</dbReference>
<dbReference type="Pfam" id="PF07690">
    <property type="entry name" value="MFS_1"/>
    <property type="match status" value="1"/>
</dbReference>
<feature type="transmembrane region" description="Helical" evidence="7">
    <location>
        <begin position="23"/>
        <end position="46"/>
    </location>
</feature>
<keyword evidence="10" id="KW-1185">Reference proteome</keyword>
<proteinExistence type="inferred from homology"/>